<organism evidence="3">
    <name type="scientific">uncultured Desulfobacterium sp</name>
    <dbReference type="NCBI Taxonomy" id="201089"/>
    <lineage>
        <taxon>Bacteria</taxon>
        <taxon>Pseudomonadati</taxon>
        <taxon>Thermodesulfobacteriota</taxon>
        <taxon>Desulfobacteria</taxon>
        <taxon>Desulfobacterales</taxon>
        <taxon>Desulfobacteriaceae</taxon>
        <taxon>Desulfobacterium</taxon>
        <taxon>environmental samples</taxon>
    </lineage>
</organism>
<dbReference type="PROSITE" id="PS01319">
    <property type="entry name" value="RBFA"/>
    <property type="match status" value="1"/>
</dbReference>
<accession>E1YEQ9</accession>
<dbReference type="NCBIfam" id="TIGR00082">
    <property type="entry name" value="rbfA"/>
    <property type="match status" value="1"/>
</dbReference>
<dbReference type="InterPro" id="IPR023799">
    <property type="entry name" value="RbfA_dom_sf"/>
</dbReference>
<dbReference type="SUPFAM" id="SSF89919">
    <property type="entry name" value="Ribosome-binding factor A, RbfA"/>
    <property type="match status" value="1"/>
</dbReference>
<dbReference type="EMBL" id="FR695872">
    <property type="protein sequence ID" value="CBX29053.1"/>
    <property type="molecule type" value="Genomic_DNA"/>
</dbReference>
<sequence length="119" mass="13342">MTLFSRAERVGGQIQKVLSGALLKGIKDPRLEMTTITAVKMSKDLKIARIYFTTTGGKTNADEAAKGFKSAAGFLKRSLSSELTLRYMPELIFFYDESYDYGEQIEKVLKSIKTENTED</sequence>
<protein>
    <recommendedName>
        <fullName evidence="2">Ribosome-binding factor A</fullName>
    </recommendedName>
</protein>
<keyword evidence="2" id="KW-0963">Cytoplasm</keyword>
<comment type="similarity">
    <text evidence="2">Belongs to the RbfA family.</text>
</comment>
<evidence type="ECO:0000256" key="1">
    <source>
        <dbReference type="ARBA" id="ARBA00022517"/>
    </source>
</evidence>
<name>E1YEQ9_9BACT</name>
<keyword evidence="1 2" id="KW-0690">Ribosome biogenesis</keyword>
<proteinExistence type="inferred from homology"/>
<evidence type="ECO:0000256" key="2">
    <source>
        <dbReference type="HAMAP-Rule" id="MF_00003"/>
    </source>
</evidence>
<dbReference type="Pfam" id="PF02033">
    <property type="entry name" value="RBFA"/>
    <property type="match status" value="1"/>
</dbReference>
<dbReference type="AlphaFoldDB" id="E1YEQ9"/>
<dbReference type="Gene3D" id="3.30.300.20">
    <property type="match status" value="1"/>
</dbReference>
<dbReference type="InterPro" id="IPR020053">
    <property type="entry name" value="Ribosome-bd_factorA_CS"/>
</dbReference>
<comment type="subcellular location">
    <subcellularLocation>
        <location evidence="2">Cytoplasm</location>
    </subcellularLocation>
</comment>
<dbReference type="GO" id="GO:0043024">
    <property type="term" value="F:ribosomal small subunit binding"/>
    <property type="evidence" value="ECO:0007669"/>
    <property type="project" value="TreeGrafter"/>
</dbReference>
<comment type="function">
    <text evidence="2">One of several proteins that assist in the late maturation steps of the functional core of the 30S ribosomal subunit. Associates with free 30S ribosomal subunits (but not with 30S subunits that are part of 70S ribosomes or polysomes). Required for efficient processing of 16S rRNA. May interact with the 5'-terminal helix region of 16S rRNA.</text>
</comment>
<dbReference type="GO" id="GO:0005829">
    <property type="term" value="C:cytosol"/>
    <property type="evidence" value="ECO:0007669"/>
    <property type="project" value="TreeGrafter"/>
</dbReference>
<dbReference type="HAMAP" id="MF_00003">
    <property type="entry name" value="RbfA"/>
    <property type="match status" value="1"/>
</dbReference>
<reference evidence="3" key="1">
    <citation type="journal article" date="2011" name="Environ. Microbiol.">
        <title>Genomic insights into the metabolic potential of the polycyclic aromatic hydrocarbon degrading sulfate-reducing Deltaproteobacterium N47.</title>
        <authorList>
            <person name="Bergmann F."/>
            <person name="Selesi D."/>
            <person name="Weinmaier T."/>
            <person name="Tischler P."/>
            <person name="Rattei T."/>
            <person name="Meckenstock R.U."/>
        </authorList>
    </citation>
    <scope>NUCLEOTIDE SEQUENCE</scope>
</reference>
<dbReference type="PANTHER" id="PTHR33515">
    <property type="entry name" value="RIBOSOME-BINDING FACTOR A, CHLOROPLASTIC-RELATED"/>
    <property type="match status" value="1"/>
</dbReference>
<dbReference type="PANTHER" id="PTHR33515:SF1">
    <property type="entry name" value="RIBOSOME-BINDING FACTOR A, CHLOROPLASTIC-RELATED"/>
    <property type="match status" value="1"/>
</dbReference>
<dbReference type="GO" id="GO:0030490">
    <property type="term" value="P:maturation of SSU-rRNA"/>
    <property type="evidence" value="ECO:0007669"/>
    <property type="project" value="UniProtKB-UniRule"/>
</dbReference>
<evidence type="ECO:0000313" key="3">
    <source>
        <dbReference type="EMBL" id="CBX29053.1"/>
    </source>
</evidence>
<gene>
    <name evidence="2" type="primary">rbfA</name>
    <name evidence="3" type="ORF">N47_J00340</name>
</gene>
<comment type="subunit">
    <text evidence="2">Monomer. Binds 30S ribosomal subunits, but not 50S ribosomal subunits or 70S ribosomes.</text>
</comment>
<dbReference type="InterPro" id="IPR015946">
    <property type="entry name" value="KH_dom-like_a/b"/>
</dbReference>
<dbReference type="InterPro" id="IPR000238">
    <property type="entry name" value="RbfA"/>
</dbReference>